<evidence type="ECO:0000313" key="2">
    <source>
        <dbReference type="EMBL" id="RNB57774.1"/>
    </source>
</evidence>
<proteinExistence type="predicted"/>
<sequence length="181" mass="20500">MFIQRTKKLIAASIGGLAILGVASFLGYQAYANDASKTEMLKQMEEEYQKLAEQDDPNAPSEERQKIKDLGWEIGKLKKELYPENPEDVLARKLAGFKEMTLIHESSYKNSDADANDPEVTKMLAQIEQQKQLVAKFEEKLASLKNRAKMARQSEDAKEEAEQLLAQFQQEKEAISTQSDQ</sequence>
<dbReference type="Proteomes" id="UP000268829">
    <property type="component" value="Unassembled WGS sequence"/>
</dbReference>
<evidence type="ECO:0000256" key="1">
    <source>
        <dbReference type="SAM" id="Coils"/>
    </source>
</evidence>
<dbReference type="RefSeq" id="WP_122904556.1">
    <property type="nucleotide sequence ID" value="NZ_RHHS01000021.1"/>
</dbReference>
<name>A0A3M8B2U9_9BACL</name>
<reference evidence="2 3" key="1">
    <citation type="submission" date="2018-10" db="EMBL/GenBank/DDBJ databases">
        <title>Phylogenomics of Brevibacillus.</title>
        <authorList>
            <person name="Dunlap C."/>
        </authorList>
    </citation>
    <scope>NUCLEOTIDE SEQUENCE [LARGE SCALE GENOMIC DNA]</scope>
    <source>
        <strain evidence="2 3">DSM 100115</strain>
    </source>
</reference>
<keyword evidence="1" id="KW-0175">Coiled coil</keyword>
<protein>
    <submittedName>
        <fullName evidence="2">Uncharacterized protein</fullName>
    </submittedName>
</protein>
<organism evidence="2 3">
    <name type="scientific">Brevibacillus gelatini</name>
    <dbReference type="NCBI Taxonomy" id="1655277"/>
    <lineage>
        <taxon>Bacteria</taxon>
        <taxon>Bacillati</taxon>
        <taxon>Bacillota</taxon>
        <taxon>Bacilli</taxon>
        <taxon>Bacillales</taxon>
        <taxon>Paenibacillaceae</taxon>
        <taxon>Brevibacillus</taxon>
    </lineage>
</organism>
<comment type="caution">
    <text evidence="2">The sequence shown here is derived from an EMBL/GenBank/DDBJ whole genome shotgun (WGS) entry which is preliminary data.</text>
</comment>
<dbReference type="AlphaFoldDB" id="A0A3M8B2U9"/>
<evidence type="ECO:0000313" key="3">
    <source>
        <dbReference type="Proteomes" id="UP000268829"/>
    </source>
</evidence>
<dbReference type="OrthoDB" id="2468363at2"/>
<accession>A0A3M8B2U9</accession>
<keyword evidence="3" id="KW-1185">Reference proteome</keyword>
<dbReference type="EMBL" id="RHHS01000021">
    <property type="protein sequence ID" value="RNB57774.1"/>
    <property type="molecule type" value="Genomic_DNA"/>
</dbReference>
<feature type="coiled-coil region" evidence="1">
    <location>
        <begin position="120"/>
        <end position="178"/>
    </location>
</feature>
<gene>
    <name evidence="2" type="ORF">EDM57_09655</name>
</gene>